<proteinExistence type="predicted"/>
<dbReference type="InterPro" id="IPR037151">
    <property type="entry name" value="AlkB-like_sf"/>
</dbReference>
<dbReference type="Gene3D" id="2.60.120.590">
    <property type="entry name" value="Alpha-ketoglutarate-dependent dioxygenase AlkB-like"/>
    <property type="match status" value="1"/>
</dbReference>
<gene>
    <name evidence="2" type="ORF">Pka01_12880</name>
</gene>
<feature type="domain" description="Fe2OG dioxygenase" evidence="1">
    <location>
        <begin position="109"/>
        <end position="207"/>
    </location>
</feature>
<evidence type="ECO:0000313" key="3">
    <source>
        <dbReference type="Proteomes" id="UP000630097"/>
    </source>
</evidence>
<dbReference type="GO" id="GO:0051213">
    <property type="term" value="F:dioxygenase activity"/>
    <property type="evidence" value="ECO:0007669"/>
    <property type="project" value="InterPro"/>
</dbReference>
<dbReference type="FunFam" id="2.60.120.590:FF:000011">
    <property type="entry name" value="Alpha-ketoglutarate-dependent dioxygenase AlkB"/>
    <property type="match status" value="1"/>
</dbReference>
<dbReference type="EMBL" id="BONV01000003">
    <property type="protein sequence ID" value="GIG78161.1"/>
    <property type="molecule type" value="Genomic_DNA"/>
</dbReference>
<reference evidence="2 3" key="1">
    <citation type="submission" date="2021-01" db="EMBL/GenBank/DDBJ databases">
        <title>Whole genome shotgun sequence of Planotetraspora kaengkrachanensis NBRC 104272.</title>
        <authorList>
            <person name="Komaki H."/>
            <person name="Tamura T."/>
        </authorList>
    </citation>
    <scope>NUCLEOTIDE SEQUENCE [LARGE SCALE GENOMIC DNA]</scope>
    <source>
        <strain evidence="2 3">NBRC 104272</strain>
    </source>
</reference>
<dbReference type="PROSITE" id="PS51471">
    <property type="entry name" value="FE2OG_OXY"/>
    <property type="match status" value="1"/>
</dbReference>
<dbReference type="InterPro" id="IPR005123">
    <property type="entry name" value="Oxoglu/Fe-dep_dioxygenase_dom"/>
</dbReference>
<dbReference type="InterPro" id="IPR027450">
    <property type="entry name" value="AlkB-like"/>
</dbReference>
<dbReference type="SUPFAM" id="SSF51197">
    <property type="entry name" value="Clavaminate synthase-like"/>
    <property type="match status" value="1"/>
</dbReference>
<name>A0A8J3PSF4_9ACTN</name>
<sequence length="209" mass="23182">MTDTFQGTLLGWSEETGLGLLGSTVRRTVLDHGAWVDVRPGWVTGADALFERLLERVPWRAERRHMYDRVVDVPRLLKFYGEGEPLPDPVLDEARDALDAHYARELGEPFRTAGLCLYRDGRDSVAWHGDTIGRGSSEDTMVAIVSVGTPRALLLRPRGGGPTLRHELGHGDLLVMGGSCQRAWEHAVPKTARPTGPRISVQFRPRGVR</sequence>
<dbReference type="AlphaFoldDB" id="A0A8J3PSF4"/>
<dbReference type="Pfam" id="PF13532">
    <property type="entry name" value="2OG-FeII_Oxy_2"/>
    <property type="match status" value="1"/>
</dbReference>
<dbReference type="PANTHER" id="PTHR31212">
    <property type="entry name" value="ALPHA-KETOGLUTARATE-DEPENDENT DIOXYGENASE ALKB HOMOLOG 3"/>
    <property type="match status" value="1"/>
</dbReference>
<organism evidence="2 3">
    <name type="scientific">Planotetraspora kaengkrachanensis</name>
    <dbReference type="NCBI Taxonomy" id="575193"/>
    <lineage>
        <taxon>Bacteria</taxon>
        <taxon>Bacillati</taxon>
        <taxon>Actinomycetota</taxon>
        <taxon>Actinomycetes</taxon>
        <taxon>Streptosporangiales</taxon>
        <taxon>Streptosporangiaceae</taxon>
        <taxon>Planotetraspora</taxon>
    </lineage>
</organism>
<dbReference type="RefSeq" id="WP_203881646.1">
    <property type="nucleotide sequence ID" value="NZ_BAABHH010000003.1"/>
</dbReference>
<dbReference type="GO" id="GO:0006307">
    <property type="term" value="P:DNA alkylation repair"/>
    <property type="evidence" value="ECO:0007669"/>
    <property type="project" value="InterPro"/>
</dbReference>
<comment type="caution">
    <text evidence="2">The sequence shown here is derived from an EMBL/GenBank/DDBJ whole genome shotgun (WGS) entry which is preliminary data.</text>
</comment>
<dbReference type="PANTHER" id="PTHR31212:SF4">
    <property type="entry name" value="ALPHA-KETOGLUTARATE-DEPENDENT DIOXYGENASE ALKB HOMOLOG 3"/>
    <property type="match status" value="1"/>
</dbReference>
<dbReference type="InterPro" id="IPR032854">
    <property type="entry name" value="ALKBH3"/>
</dbReference>
<keyword evidence="3" id="KW-1185">Reference proteome</keyword>
<accession>A0A8J3PSF4</accession>
<evidence type="ECO:0000313" key="2">
    <source>
        <dbReference type="EMBL" id="GIG78161.1"/>
    </source>
</evidence>
<protein>
    <submittedName>
        <fullName evidence="2">Alkylated DNA repair protein</fullName>
    </submittedName>
</protein>
<dbReference type="Proteomes" id="UP000630097">
    <property type="component" value="Unassembled WGS sequence"/>
</dbReference>
<evidence type="ECO:0000259" key="1">
    <source>
        <dbReference type="PROSITE" id="PS51471"/>
    </source>
</evidence>